<keyword evidence="5" id="KW-1133">Transmembrane helix</keyword>
<evidence type="ECO:0000259" key="6">
    <source>
        <dbReference type="PROSITE" id="PS01124"/>
    </source>
</evidence>
<dbReference type="InterPro" id="IPR010559">
    <property type="entry name" value="Sig_transdc_His_kin_internal"/>
</dbReference>
<dbReference type="PANTHER" id="PTHR42713:SF2">
    <property type="entry name" value="TWO-COMPONENT SENSOR KINASE YESM"/>
    <property type="match status" value="1"/>
</dbReference>
<dbReference type="GO" id="GO:0043565">
    <property type="term" value="F:sequence-specific DNA binding"/>
    <property type="evidence" value="ECO:0007669"/>
    <property type="project" value="InterPro"/>
</dbReference>
<dbReference type="AlphaFoldDB" id="A0A9D2N3Y6"/>
<keyword evidence="5" id="KW-0472">Membrane</keyword>
<dbReference type="Pfam" id="PF12833">
    <property type="entry name" value="HTH_18"/>
    <property type="match status" value="1"/>
</dbReference>
<evidence type="ECO:0000256" key="4">
    <source>
        <dbReference type="ARBA" id="ARBA00023163"/>
    </source>
</evidence>
<dbReference type="InterPro" id="IPR020449">
    <property type="entry name" value="Tscrpt_reg_AraC-type_HTH"/>
</dbReference>
<gene>
    <name evidence="8" type="ORF">H9935_00605</name>
</gene>
<evidence type="ECO:0000256" key="3">
    <source>
        <dbReference type="ARBA" id="ARBA00023125"/>
    </source>
</evidence>
<dbReference type="Gene3D" id="1.10.10.60">
    <property type="entry name" value="Homeodomain-like"/>
    <property type="match status" value="2"/>
</dbReference>
<reference evidence="8" key="1">
    <citation type="journal article" date="2021" name="PeerJ">
        <title>Extensive microbial diversity within the chicken gut microbiome revealed by metagenomics and culture.</title>
        <authorList>
            <person name="Gilroy R."/>
            <person name="Ravi A."/>
            <person name="Getino M."/>
            <person name="Pursley I."/>
            <person name="Horton D.L."/>
            <person name="Alikhan N.F."/>
            <person name="Baker D."/>
            <person name="Gharbi K."/>
            <person name="Hall N."/>
            <person name="Watson M."/>
            <person name="Adriaenssens E.M."/>
            <person name="Foster-Nyarko E."/>
            <person name="Jarju S."/>
            <person name="Secka A."/>
            <person name="Antonio M."/>
            <person name="Oren A."/>
            <person name="Chaudhuri R.R."/>
            <person name="La Ragione R."/>
            <person name="Hildebrand F."/>
            <person name="Pallen M.J."/>
        </authorList>
    </citation>
    <scope>NUCLEOTIDE SEQUENCE</scope>
    <source>
        <strain evidence="8">ChiSxjej6B18-287</strain>
    </source>
</reference>
<dbReference type="InterPro" id="IPR051552">
    <property type="entry name" value="HptR"/>
</dbReference>
<evidence type="ECO:0000256" key="5">
    <source>
        <dbReference type="SAM" id="Phobius"/>
    </source>
</evidence>
<name>A0A9D2N3Y6_9FIRM</name>
<evidence type="ECO:0000259" key="7">
    <source>
        <dbReference type="PROSITE" id="PS50885"/>
    </source>
</evidence>
<dbReference type="GO" id="GO:0003700">
    <property type="term" value="F:DNA-binding transcription factor activity"/>
    <property type="evidence" value="ECO:0007669"/>
    <property type="project" value="InterPro"/>
</dbReference>
<protein>
    <submittedName>
        <fullName evidence="8">Histidine kinase</fullName>
    </submittedName>
</protein>
<dbReference type="SMART" id="SM00342">
    <property type="entry name" value="HTH_ARAC"/>
    <property type="match status" value="1"/>
</dbReference>
<dbReference type="PROSITE" id="PS01124">
    <property type="entry name" value="HTH_ARAC_FAMILY_2"/>
    <property type="match status" value="1"/>
</dbReference>
<feature type="domain" description="HAMP" evidence="7">
    <location>
        <begin position="292"/>
        <end position="345"/>
    </location>
</feature>
<dbReference type="InterPro" id="IPR003660">
    <property type="entry name" value="HAMP_dom"/>
</dbReference>
<comment type="caution">
    <text evidence="8">The sequence shown here is derived from an EMBL/GenBank/DDBJ whole genome shotgun (WGS) entry which is preliminary data.</text>
</comment>
<keyword evidence="5" id="KW-0812">Transmembrane</keyword>
<feature type="transmembrane region" description="Helical" evidence="5">
    <location>
        <begin position="269"/>
        <end position="291"/>
    </location>
</feature>
<comment type="subcellular location">
    <subcellularLocation>
        <location evidence="1">Cytoplasm</location>
    </subcellularLocation>
</comment>
<feature type="domain" description="HTH araC/xylS-type" evidence="6">
    <location>
        <begin position="799"/>
        <end position="897"/>
    </location>
</feature>
<evidence type="ECO:0000313" key="9">
    <source>
        <dbReference type="Proteomes" id="UP000823893"/>
    </source>
</evidence>
<feature type="transmembrane region" description="Helical" evidence="5">
    <location>
        <begin position="14"/>
        <end position="33"/>
    </location>
</feature>
<dbReference type="PANTHER" id="PTHR42713">
    <property type="entry name" value="HISTIDINE KINASE-RELATED"/>
    <property type="match status" value="1"/>
</dbReference>
<keyword evidence="3" id="KW-0238">DNA-binding</keyword>
<keyword evidence="2" id="KW-0805">Transcription regulation</keyword>
<evidence type="ECO:0000313" key="8">
    <source>
        <dbReference type="EMBL" id="HJC09309.1"/>
    </source>
</evidence>
<dbReference type="InterPro" id="IPR009057">
    <property type="entry name" value="Homeodomain-like_sf"/>
</dbReference>
<dbReference type="Pfam" id="PF00672">
    <property type="entry name" value="HAMP"/>
    <property type="match status" value="1"/>
</dbReference>
<dbReference type="PRINTS" id="PR00032">
    <property type="entry name" value="HTHARAC"/>
</dbReference>
<dbReference type="SUPFAM" id="SSF158472">
    <property type="entry name" value="HAMP domain-like"/>
    <property type="match status" value="1"/>
</dbReference>
<dbReference type="EMBL" id="DWWV01000009">
    <property type="protein sequence ID" value="HJC09309.1"/>
    <property type="molecule type" value="Genomic_DNA"/>
</dbReference>
<dbReference type="PROSITE" id="PS50885">
    <property type="entry name" value="HAMP"/>
    <property type="match status" value="1"/>
</dbReference>
<dbReference type="SUPFAM" id="SSF46689">
    <property type="entry name" value="Homeodomain-like"/>
    <property type="match status" value="2"/>
</dbReference>
<keyword evidence="8" id="KW-0808">Transferase</keyword>
<dbReference type="Proteomes" id="UP000823893">
    <property type="component" value="Unassembled WGS sequence"/>
</dbReference>
<evidence type="ECO:0000256" key="2">
    <source>
        <dbReference type="ARBA" id="ARBA00023015"/>
    </source>
</evidence>
<accession>A0A9D2N3Y6</accession>
<dbReference type="GO" id="GO:0016020">
    <property type="term" value="C:membrane"/>
    <property type="evidence" value="ECO:0007669"/>
    <property type="project" value="InterPro"/>
</dbReference>
<dbReference type="SMART" id="SM00304">
    <property type="entry name" value="HAMP"/>
    <property type="match status" value="1"/>
</dbReference>
<keyword evidence="8" id="KW-0418">Kinase</keyword>
<dbReference type="Pfam" id="PF06580">
    <property type="entry name" value="His_kinase"/>
    <property type="match status" value="1"/>
</dbReference>
<proteinExistence type="predicted"/>
<dbReference type="Gene3D" id="6.10.340.10">
    <property type="match status" value="1"/>
</dbReference>
<dbReference type="CDD" id="cd06225">
    <property type="entry name" value="HAMP"/>
    <property type="match status" value="1"/>
</dbReference>
<sequence>MKKKKPAQLYFKMFWSYTAIVLCIVSALVVYFISDSKKRVLENNRMAMERINREASDYIRETEEISDYLFQDLYRSETELEDLLAYLKLGPEEYLEYGLDRYSAEDNLVYRGIYNFINDAFEGYGALESIEVISYDTLNLTQCYPQQIFYPGKDGKARLEEIERPDFREEGKLLYIKEIRNPDNMTGAGCMIFTFEGESRFQNLQDNRYTELTVCNQNDQVIYQDPPGENWKDRLEDSRYLTLKESENLYTVYTFLNSSQASKLSLQTLAMILAAGVAAAALGILGIGYYVRRLTRRVDSILYAMNQVTTGNLQSRLKVNKKGDELDMVAEQFNRMCEDLNLYIQKSYLAEIERKNAQMQALQSQINPHFLYNTLEAIRMKAICNGDREVGKMLYSMVTLFRSQLKEADVITLGQELDYCKQYMELFEYRYQGCFSSQVSCPVELLTVPIIKFVLQPIVENYFVHGIERDRKDNLVKIWARAEGEALKLDVEEYILKPINEEQLCQALISAGEHLDKIDRENAGSMEDKIGWHRFLKGKLNREEEAGFMQMLPEIGREEKVYPSLMKVDTGTLKDRTSLSDVLAALQKEPEKIKAIYLAPDTLFLLLYTGKEVKDREITEFYRSFQDRLESRLGIMSFLTVTFPVEDYGKLPKCYDVASRLQKYKMLEGYGSCISEEDIQDRKWGDISIDESLLRKMILKKEREGAIGYIEDLFINNLESEVTVDVLYQTALKIVMLLQDIKAEYKLAQSTNLQGFSEMIEKIYQAEDLRGLKAVFISEISEIITHLHTEDSQYTPVVRQIMEEVQKNYKEDMNLKTLSYKYHMNASYLGQIFQKETGSSFAQYLNNVKNSIAKNLILNTNMKINDIAREVGYPDTSYFYRKFKQCYGVSPASLRNMKKY</sequence>
<dbReference type="InterPro" id="IPR018060">
    <property type="entry name" value="HTH_AraC"/>
</dbReference>
<dbReference type="GO" id="GO:0005737">
    <property type="term" value="C:cytoplasm"/>
    <property type="evidence" value="ECO:0007669"/>
    <property type="project" value="UniProtKB-SubCell"/>
</dbReference>
<evidence type="ECO:0000256" key="1">
    <source>
        <dbReference type="ARBA" id="ARBA00004496"/>
    </source>
</evidence>
<keyword evidence="4" id="KW-0804">Transcription</keyword>
<reference evidence="8" key="2">
    <citation type="submission" date="2021-04" db="EMBL/GenBank/DDBJ databases">
        <authorList>
            <person name="Gilroy R."/>
        </authorList>
    </citation>
    <scope>NUCLEOTIDE SEQUENCE</scope>
    <source>
        <strain evidence="8">ChiSxjej6B18-287</strain>
    </source>
</reference>
<dbReference type="GO" id="GO:0000155">
    <property type="term" value="F:phosphorelay sensor kinase activity"/>
    <property type="evidence" value="ECO:0007669"/>
    <property type="project" value="InterPro"/>
</dbReference>
<organism evidence="8 9">
    <name type="scientific">Candidatus Blautia merdigallinarum</name>
    <dbReference type="NCBI Taxonomy" id="2838495"/>
    <lineage>
        <taxon>Bacteria</taxon>
        <taxon>Bacillati</taxon>
        <taxon>Bacillota</taxon>
        <taxon>Clostridia</taxon>
        <taxon>Lachnospirales</taxon>
        <taxon>Lachnospiraceae</taxon>
        <taxon>Blautia</taxon>
    </lineage>
</organism>